<dbReference type="RefSeq" id="WP_305112110.1">
    <property type="nucleotide sequence ID" value="NZ_BAAAII010000016.1"/>
</dbReference>
<comment type="caution">
    <text evidence="2">The sequence shown here is derived from an EMBL/GenBank/DDBJ whole genome shotgun (WGS) entry which is preliminary data.</text>
</comment>
<evidence type="ECO:0000313" key="3">
    <source>
        <dbReference type="Proteomes" id="UP001178281"/>
    </source>
</evidence>
<dbReference type="EMBL" id="JAUTIX010000006">
    <property type="protein sequence ID" value="MDP0399507.1"/>
    <property type="molecule type" value="Genomic_DNA"/>
</dbReference>
<name>A0AA90NFJ8_9ACTN</name>
<sequence>MPDETSGAGPDFSSFSSEEFAAAATRLFETARPWLSAALAEHAAHPEGEPGGCRLCALGGAVARNVEPFAEEAARSLGAFADEVLADLMKLAEELMGSARTTAAAVAADYLATVRGDAPAAPPDGPVTPADGPVAAPSPSSQHTGYERIDVQLPGEPPTPASPNGEDE</sequence>
<evidence type="ECO:0000313" key="2">
    <source>
        <dbReference type="EMBL" id="MDP0399507.1"/>
    </source>
</evidence>
<reference evidence="2" key="1">
    <citation type="submission" date="2023-08" db="EMBL/GenBank/DDBJ databases">
        <title>The draft genome of Tsukamurella strandjordii strain 050030.</title>
        <authorList>
            <person name="Zhao F."/>
            <person name="Feng Y."/>
            <person name="Zong Z."/>
        </authorList>
    </citation>
    <scope>NUCLEOTIDE SEQUENCE</scope>
    <source>
        <strain evidence="2">050030</strain>
    </source>
</reference>
<evidence type="ECO:0000256" key="1">
    <source>
        <dbReference type="SAM" id="MobiDB-lite"/>
    </source>
</evidence>
<organism evidence="2 3">
    <name type="scientific">Tsukamurella strandjordii</name>
    <dbReference type="NCBI Taxonomy" id="147577"/>
    <lineage>
        <taxon>Bacteria</taxon>
        <taxon>Bacillati</taxon>
        <taxon>Actinomycetota</taxon>
        <taxon>Actinomycetes</taxon>
        <taxon>Mycobacteriales</taxon>
        <taxon>Tsukamurellaceae</taxon>
        <taxon>Tsukamurella</taxon>
    </lineage>
</organism>
<feature type="region of interest" description="Disordered" evidence="1">
    <location>
        <begin position="117"/>
        <end position="168"/>
    </location>
</feature>
<proteinExistence type="predicted"/>
<keyword evidence="3" id="KW-1185">Reference proteome</keyword>
<accession>A0AA90NFJ8</accession>
<dbReference type="AlphaFoldDB" id="A0AA90NFJ8"/>
<dbReference type="Proteomes" id="UP001178281">
    <property type="component" value="Unassembled WGS sequence"/>
</dbReference>
<protein>
    <submittedName>
        <fullName evidence="2">Uncharacterized protein</fullName>
    </submittedName>
</protein>
<gene>
    <name evidence="2" type="ORF">Q7X28_16395</name>
</gene>